<dbReference type="AlphaFoldDB" id="A0A5Q4ZAZ8"/>
<keyword evidence="1" id="KW-0808">Transferase</keyword>
<dbReference type="GO" id="GO:0016740">
    <property type="term" value="F:transferase activity"/>
    <property type="evidence" value="ECO:0007669"/>
    <property type="project" value="UniProtKB-KW"/>
</dbReference>
<keyword evidence="2" id="KW-1185">Reference proteome</keyword>
<dbReference type="KEGG" id="pdio:PDMSB3_2683"/>
<dbReference type="Proteomes" id="UP000325811">
    <property type="component" value="Chromosome I"/>
</dbReference>
<dbReference type="EMBL" id="LR699553">
    <property type="protein sequence ID" value="VVD29139.1"/>
    <property type="molecule type" value="Genomic_DNA"/>
</dbReference>
<accession>A0A5Q4ZAZ8</accession>
<proteinExistence type="predicted"/>
<protein>
    <submittedName>
        <fullName evidence="1">Methionyl-tRNA formyltransferase (Modular protein)</fullName>
    </submittedName>
</protein>
<gene>
    <name evidence="1" type="ORF">PDMSB3_2683</name>
</gene>
<reference evidence="1 2" key="1">
    <citation type="submission" date="2019-08" db="EMBL/GenBank/DDBJ databases">
        <authorList>
            <person name="Herpell B J."/>
        </authorList>
    </citation>
    <scope>NUCLEOTIDE SEQUENCE [LARGE SCALE GENOMIC DNA]</scope>
    <source>
        <strain evidence="2">Msb3</strain>
    </source>
</reference>
<sequence>MLVSYSFDHLRNRQLLARTAAADRRERKLKMYKSIAAATDWYFAQKPERPTYDRIVWNLAAWGLKQNGEIVGLVSVTEGGKPKLVAIPDLEGMYLHKSQLSPAEVVATVTL</sequence>
<evidence type="ECO:0000313" key="2">
    <source>
        <dbReference type="Proteomes" id="UP000325811"/>
    </source>
</evidence>
<name>A0A5Q4ZAZ8_9BURK</name>
<evidence type="ECO:0000313" key="1">
    <source>
        <dbReference type="EMBL" id="VVD29139.1"/>
    </source>
</evidence>
<organism evidence="1 2">
    <name type="scientific">Paraburkholderia dioscoreae</name>
    <dbReference type="NCBI Taxonomy" id="2604047"/>
    <lineage>
        <taxon>Bacteria</taxon>
        <taxon>Pseudomonadati</taxon>
        <taxon>Pseudomonadota</taxon>
        <taxon>Betaproteobacteria</taxon>
        <taxon>Burkholderiales</taxon>
        <taxon>Burkholderiaceae</taxon>
        <taxon>Paraburkholderia</taxon>
    </lineage>
</organism>